<dbReference type="STRING" id="171383.AKJ31_02465"/>
<dbReference type="InterPro" id="IPR045004">
    <property type="entry name" value="ECH_dom"/>
</dbReference>
<dbReference type="AlphaFoldDB" id="A0A0M0I4K1"/>
<dbReference type="GO" id="GO:0005829">
    <property type="term" value="C:cytosol"/>
    <property type="evidence" value="ECO:0007669"/>
    <property type="project" value="TreeGrafter"/>
</dbReference>
<keyword evidence="3" id="KW-0378">Hydrolase</keyword>
<evidence type="ECO:0000313" key="5">
    <source>
        <dbReference type="EMBL" id="KOO09245.1"/>
    </source>
</evidence>
<evidence type="ECO:0000259" key="4">
    <source>
        <dbReference type="Pfam" id="PF16113"/>
    </source>
</evidence>
<organism evidence="5 6">
    <name type="scientific">Vibrio hepatarius</name>
    <dbReference type="NCBI Taxonomy" id="171383"/>
    <lineage>
        <taxon>Bacteria</taxon>
        <taxon>Pseudomonadati</taxon>
        <taxon>Pseudomonadota</taxon>
        <taxon>Gammaproteobacteria</taxon>
        <taxon>Vibrionales</taxon>
        <taxon>Vibrionaceae</taxon>
        <taxon>Vibrio</taxon>
        <taxon>Vibrio oreintalis group</taxon>
    </lineage>
</organism>
<gene>
    <name evidence="5" type="ORF">AKJ31_02465</name>
</gene>
<dbReference type="Gene3D" id="3.90.226.10">
    <property type="entry name" value="2-enoyl-CoA Hydratase, Chain A, domain 1"/>
    <property type="match status" value="1"/>
</dbReference>
<comment type="caution">
    <text evidence="5">The sequence shown here is derived from an EMBL/GenBank/DDBJ whole genome shotgun (WGS) entry which is preliminary data.</text>
</comment>
<name>A0A0M0I4K1_9VIBR</name>
<feature type="domain" description="Enoyl-CoA hydratase/isomerase" evidence="4">
    <location>
        <begin position="18"/>
        <end position="359"/>
    </location>
</feature>
<reference evidence="6" key="1">
    <citation type="submission" date="2015-08" db="EMBL/GenBank/DDBJ databases">
        <title>Vibrio galatheae sp. nov., a novel member of the Vibrionaceae family isolated from the Solomon Islands.</title>
        <authorList>
            <person name="Giubergia S."/>
            <person name="Machado H."/>
            <person name="Mateiu R.V."/>
            <person name="Gram L."/>
        </authorList>
    </citation>
    <scope>NUCLEOTIDE SEQUENCE [LARGE SCALE GENOMIC DNA]</scope>
    <source>
        <strain evidence="6">DSM 19134</strain>
    </source>
</reference>
<evidence type="ECO:0000313" key="6">
    <source>
        <dbReference type="Proteomes" id="UP000037530"/>
    </source>
</evidence>
<dbReference type="PANTHER" id="PTHR43176:SF3">
    <property type="entry name" value="3-HYDROXYISOBUTYRYL-COA HYDROLASE, MITOCHONDRIAL"/>
    <property type="match status" value="1"/>
</dbReference>
<dbReference type="GO" id="GO:0006574">
    <property type="term" value="P:L-valine catabolic process"/>
    <property type="evidence" value="ECO:0007669"/>
    <property type="project" value="TreeGrafter"/>
</dbReference>
<protein>
    <recommendedName>
        <fullName evidence="2">3-hydroxyisobutyryl-CoA hydrolase</fullName>
        <ecNumber evidence="2">3.1.2.4</ecNumber>
    </recommendedName>
</protein>
<evidence type="ECO:0000256" key="2">
    <source>
        <dbReference type="ARBA" id="ARBA00011915"/>
    </source>
</evidence>
<dbReference type="PATRIC" id="fig|171383.3.peg.510"/>
<dbReference type="Pfam" id="PF16113">
    <property type="entry name" value="ECH_2"/>
    <property type="match status" value="1"/>
</dbReference>
<dbReference type="EC" id="3.1.2.4" evidence="2"/>
<accession>A0A0M0I4K1</accession>
<dbReference type="Proteomes" id="UP000037530">
    <property type="component" value="Unassembled WGS sequence"/>
</dbReference>
<comment type="catalytic activity">
    <reaction evidence="1">
        <text>3-hydroxy-2-methylpropanoyl-CoA + H2O = 3-hydroxy-2-methylpropanoate + CoA + H(+)</text>
        <dbReference type="Rhea" id="RHEA:20888"/>
        <dbReference type="ChEBI" id="CHEBI:11805"/>
        <dbReference type="ChEBI" id="CHEBI:15377"/>
        <dbReference type="ChEBI" id="CHEBI:15378"/>
        <dbReference type="ChEBI" id="CHEBI:57287"/>
        <dbReference type="ChEBI" id="CHEBI:57340"/>
        <dbReference type="EC" id="3.1.2.4"/>
    </reaction>
</comment>
<proteinExistence type="predicted"/>
<dbReference type="NCBIfam" id="NF004127">
    <property type="entry name" value="PRK05617.1"/>
    <property type="match status" value="1"/>
</dbReference>
<dbReference type="PANTHER" id="PTHR43176">
    <property type="entry name" value="3-HYDROXYISOBUTYRYL-COA HYDROLASE-RELATED"/>
    <property type="match status" value="1"/>
</dbReference>
<dbReference type="InterPro" id="IPR032259">
    <property type="entry name" value="HIBYL-CoA-H"/>
</dbReference>
<dbReference type="GO" id="GO:0003860">
    <property type="term" value="F:3-hydroxyisobutyryl-CoA hydrolase activity"/>
    <property type="evidence" value="ECO:0007669"/>
    <property type="project" value="UniProtKB-EC"/>
</dbReference>
<dbReference type="CDD" id="cd06558">
    <property type="entry name" value="crotonase-like"/>
    <property type="match status" value="1"/>
</dbReference>
<sequence length="376" mass="41897">MGTVHFSELPCSDSEHKIGVARLDNASSLNALTVNMLQLLKDKLEQWQDDDNIVCVLLEGEGQKAFCAGGDVRTMHDVMRDKSESETVEYCRHFFAVEYECDYLIHTYYKPIIAWGEGIVMGGGMGLYMGSSHKVVTPSSRLAMPEIGIGLYPDVGGTWFMNRLDQGIGLFLGITGVIVNASDAIATHLADHMVLPEHKPTLLEQLQIAEWESVEDAYEVVTELLEGFAEEVESGAKPEPQLLPLFDRIQQACEGDSVIQVVDNILAIEAQSQWLDSAKHNLKTGSPITAHICYRQIRDYHDISLADCFRLELSLSVKCALLGEFQEGVRAKLVDKDGNARWKFATVADVDETLIDELFTSFWSEDKHPLSQLGHY</sequence>
<evidence type="ECO:0000256" key="1">
    <source>
        <dbReference type="ARBA" id="ARBA00001709"/>
    </source>
</evidence>
<dbReference type="InterPro" id="IPR029045">
    <property type="entry name" value="ClpP/crotonase-like_dom_sf"/>
</dbReference>
<keyword evidence="6" id="KW-1185">Reference proteome</keyword>
<evidence type="ECO:0000256" key="3">
    <source>
        <dbReference type="ARBA" id="ARBA00022801"/>
    </source>
</evidence>
<dbReference type="EMBL" id="LHPI01000001">
    <property type="protein sequence ID" value="KOO09245.1"/>
    <property type="molecule type" value="Genomic_DNA"/>
</dbReference>
<dbReference type="SUPFAM" id="SSF52096">
    <property type="entry name" value="ClpP/crotonase"/>
    <property type="match status" value="1"/>
</dbReference>